<dbReference type="NCBIfam" id="TIGR02219">
    <property type="entry name" value="phage_NlpC_fam"/>
    <property type="match status" value="1"/>
</dbReference>
<protein>
    <submittedName>
        <fullName evidence="6">Putative phage cell wall peptidase, NlpC/P60 family</fullName>
    </submittedName>
</protein>
<dbReference type="InterPro" id="IPR038765">
    <property type="entry name" value="Papain-like_cys_pep_sf"/>
</dbReference>
<evidence type="ECO:0000256" key="2">
    <source>
        <dbReference type="ARBA" id="ARBA00022670"/>
    </source>
</evidence>
<dbReference type="HOGENOM" id="CLU_115301_1_0_5"/>
<dbReference type="SUPFAM" id="SSF54001">
    <property type="entry name" value="Cysteine proteinases"/>
    <property type="match status" value="1"/>
</dbReference>
<sequence length="150" mass="16456">MTAPQSRIVAVARLWLGTPYCHQASLRGAGCDCLGLVRGVWREVHGAEPCPVPPYTPDWSEPQGEERLWAEAARLLRPGTGRPGDLLLFRMREGAVAKHLGILSRTGETPAFIHAWSGRGVVESPLSAPWARRIVALFDLEQGSNPTWQP</sequence>
<dbReference type="STRING" id="1123069.ruthe_00658"/>
<organism evidence="6 7">
    <name type="scientific">Rubellimicrobium thermophilum DSM 16684</name>
    <dbReference type="NCBI Taxonomy" id="1123069"/>
    <lineage>
        <taxon>Bacteria</taxon>
        <taxon>Pseudomonadati</taxon>
        <taxon>Pseudomonadota</taxon>
        <taxon>Alphaproteobacteria</taxon>
        <taxon>Rhodobacterales</taxon>
        <taxon>Roseobacteraceae</taxon>
        <taxon>Rubellimicrobium</taxon>
    </lineage>
</organism>
<keyword evidence="3" id="KW-0378">Hydrolase</keyword>
<dbReference type="AlphaFoldDB" id="S9SAU9"/>
<dbReference type="PROSITE" id="PS51935">
    <property type="entry name" value="NLPC_P60"/>
    <property type="match status" value="1"/>
</dbReference>
<dbReference type="EMBL" id="AOLV01000008">
    <property type="protein sequence ID" value="EPX87260.1"/>
    <property type="molecule type" value="Genomic_DNA"/>
</dbReference>
<evidence type="ECO:0000259" key="5">
    <source>
        <dbReference type="PROSITE" id="PS51935"/>
    </source>
</evidence>
<evidence type="ECO:0000313" key="6">
    <source>
        <dbReference type="EMBL" id="EPX87260.1"/>
    </source>
</evidence>
<dbReference type="InterPro" id="IPR011929">
    <property type="entry name" value="Phage_pept_NlpC/P60"/>
</dbReference>
<gene>
    <name evidence="6" type="ORF">ruthe_00658</name>
</gene>
<evidence type="ECO:0000313" key="7">
    <source>
        <dbReference type="Proteomes" id="UP000015346"/>
    </source>
</evidence>
<proteinExistence type="inferred from homology"/>
<dbReference type="PATRIC" id="fig|1123069.3.peg.629"/>
<evidence type="ECO:0000256" key="4">
    <source>
        <dbReference type="ARBA" id="ARBA00022807"/>
    </source>
</evidence>
<dbReference type="Pfam" id="PF00877">
    <property type="entry name" value="NLPC_P60"/>
    <property type="match status" value="1"/>
</dbReference>
<dbReference type="InterPro" id="IPR000064">
    <property type="entry name" value="NLP_P60_dom"/>
</dbReference>
<dbReference type="RefSeq" id="WP_021096764.1">
    <property type="nucleotide sequence ID" value="NZ_KE557320.1"/>
</dbReference>
<dbReference type="Gene3D" id="3.90.1720.10">
    <property type="entry name" value="endopeptidase domain like (from Nostoc punctiforme)"/>
    <property type="match status" value="1"/>
</dbReference>
<evidence type="ECO:0000256" key="1">
    <source>
        <dbReference type="ARBA" id="ARBA00007074"/>
    </source>
</evidence>
<comment type="caution">
    <text evidence="6">The sequence shown here is derived from an EMBL/GenBank/DDBJ whole genome shotgun (WGS) entry which is preliminary data.</text>
</comment>
<keyword evidence="7" id="KW-1185">Reference proteome</keyword>
<comment type="similarity">
    <text evidence="1">Belongs to the peptidase C40 family.</text>
</comment>
<keyword evidence="2" id="KW-0645">Protease</keyword>
<dbReference type="GO" id="GO:0006508">
    <property type="term" value="P:proteolysis"/>
    <property type="evidence" value="ECO:0007669"/>
    <property type="project" value="UniProtKB-KW"/>
</dbReference>
<keyword evidence="4" id="KW-0788">Thiol protease</keyword>
<reference evidence="6 7" key="1">
    <citation type="journal article" date="2013" name="Stand. Genomic Sci.">
        <title>Genome sequence of the reddish-pigmented Rubellimicrobium thermophilum type strain (DSM 16684(T)), a member of the Roseobacter clade.</title>
        <authorList>
            <person name="Fiebig A."/>
            <person name="Riedel T."/>
            <person name="Gronow S."/>
            <person name="Petersen J."/>
            <person name="Klenk H.P."/>
            <person name="Goker M."/>
        </authorList>
    </citation>
    <scope>NUCLEOTIDE SEQUENCE [LARGE SCALE GENOMIC DNA]</scope>
    <source>
        <strain evidence="6 7">DSM 16684</strain>
    </source>
</reference>
<dbReference type="GO" id="GO:0008234">
    <property type="term" value="F:cysteine-type peptidase activity"/>
    <property type="evidence" value="ECO:0007669"/>
    <property type="project" value="UniProtKB-KW"/>
</dbReference>
<accession>S9SAU9</accession>
<dbReference type="Proteomes" id="UP000015346">
    <property type="component" value="Unassembled WGS sequence"/>
</dbReference>
<feature type="domain" description="NlpC/P60" evidence="5">
    <location>
        <begin position="2"/>
        <end position="141"/>
    </location>
</feature>
<dbReference type="OrthoDB" id="6058745at2"/>
<name>S9SAU9_9RHOB</name>
<evidence type="ECO:0000256" key="3">
    <source>
        <dbReference type="ARBA" id="ARBA00022801"/>
    </source>
</evidence>